<accession>A0A8H7QNA4</accession>
<sequence>MRTPQQIAFIVSQLQLLIVRINEESESLEEDRMDILNSSIQRLVENMTTLHSSRKLYQAEHLQYDFIASNYRNQYGVSINNLPIFMMGEHVERTRTAINADGRRESRRYHFWRLEHPFLNDNDENQVSSYRANHRMGKRAFEHFVNELSAHEEFNLVAPNTIPIYIQVATAFFRLANCHIGYRQAYMLLGVSSGSYNNFTTRTLKAIKDQLGHLLTWPSEPARANAIAVGFGSNTGDRLNGVIGAVDGKNFIIHQPSPPTVGAMFRDRKNNYSVKLTAVCDSVLRFTYIKVGDSGIEELMMLLLSDQVISRVKFFATLTITFLTTRFPEKYLKKWAIESNFVLIVAKSEKDGRLHLRCKCGKACRLVIENPEERKRIRTSIKDDCSFIFNINISKRTQIWTVERPNKATQEHLHNHILSMEMVQLTPEGKRGLLDQNTVKLVTKMIQAGNSIPDIRTVSSKTVTMGYNFSNFTLLSKLPIKK</sequence>
<name>A0A8H7QNA4_9FUNG</name>
<dbReference type="AlphaFoldDB" id="A0A8H7QNA4"/>
<evidence type="ECO:0000313" key="2">
    <source>
        <dbReference type="Proteomes" id="UP000603453"/>
    </source>
</evidence>
<gene>
    <name evidence="1" type="ORF">INT47_012062</name>
</gene>
<reference evidence="1" key="1">
    <citation type="submission" date="2020-12" db="EMBL/GenBank/DDBJ databases">
        <title>Metabolic potential, ecology and presence of endohyphal bacteria is reflected in genomic diversity of Mucoromycotina.</title>
        <authorList>
            <person name="Muszewska A."/>
            <person name="Okrasinska A."/>
            <person name="Steczkiewicz K."/>
            <person name="Drgas O."/>
            <person name="Orlowska M."/>
            <person name="Perlinska-Lenart U."/>
            <person name="Aleksandrzak-Piekarczyk T."/>
            <person name="Szatraj K."/>
            <person name="Zielenkiewicz U."/>
            <person name="Pilsyk S."/>
            <person name="Malc E."/>
            <person name="Mieczkowski P."/>
            <person name="Kruszewska J.S."/>
            <person name="Biernat P."/>
            <person name="Pawlowska J."/>
        </authorList>
    </citation>
    <scope>NUCLEOTIDE SEQUENCE</scope>
    <source>
        <strain evidence="1">WA0000017839</strain>
    </source>
</reference>
<dbReference type="EMBL" id="JAEPRD010000188">
    <property type="protein sequence ID" value="KAG2194760.1"/>
    <property type="molecule type" value="Genomic_DNA"/>
</dbReference>
<comment type="caution">
    <text evidence="1">The sequence shown here is derived from an EMBL/GenBank/DDBJ whole genome shotgun (WGS) entry which is preliminary data.</text>
</comment>
<evidence type="ECO:0000313" key="1">
    <source>
        <dbReference type="EMBL" id="KAG2194760.1"/>
    </source>
</evidence>
<dbReference type="OrthoDB" id="2445244at2759"/>
<protein>
    <submittedName>
        <fullName evidence="1">Uncharacterized protein</fullName>
    </submittedName>
</protein>
<organism evidence="1 2">
    <name type="scientific">Mucor saturninus</name>
    <dbReference type="NCBI Taxonomy" id="64648"/>
    <lineage>
        <taxon>Eukaryota</taxon>
        <taxon>Fungi</taxon>
        <taxon>Fungi incertae sedis</taxon>
        <taxon>Mucoromycota</taxon>
        <taxon>Mucoromycotina</taxon>
        <taxon>Mucoromycetes</taxon>
        <taxon>Mucorales</taxon>
        <taxon>Mucorineae</taxon>
        <taxon>Mucoraceae</taxon>
        <taxon>Mucor</taxon>
    </lineage>
</organism>
<dbReference type="Proteomes" id="UP000603453">
    <property type="component" value="Unassembled WGS sequence"/>
</dbReference>
<proteinExistence type="predicted"/>
<keyword evidence="2" id="KW-1185">Reference proteome</keyword>